<dbReference type="Gene3D" id="3.30.870.10">
    <property type="entry name" value="Endonuclease Chain A"/>
    <property type="match status" value="1"/>
</dbReference>
<comment type="caution">
    <text evidence="2">The sequence shown here is derived from an EMBL/GenBank/DDBJ whole genome shotgun (WGS) entry which is preliminary data.</text>
</comment>
<proteinExistence type="predicted"/>
<dbReference type="InterPro" id="IPR025202">
    <property type="entry name" value="PLD-like_dom"/>
</dbReference>
<dbReference type="CDD" id="cd09133">
    <property type="entry name" value="PLDc_unchar5"/>
    <property type="match status" value="1"/>
</dbReference>
<evidence type="ECO:0000313" key="3">
    <source>
        <dbReference type="Proteomes" id="UP000658514"/>
    </source>
</evidence>
<evidence type="ECO:0000313" key="2">
    <source>
        <dbReference type="EMBL" id="MBD2195662.1"/>
    </source>
</evidence>
<dbReference type="PROSITE" id="PS50035">
    <property type="entry name" value="PLD"/>
    <property type="match status" value="1"/>
</dbReference>
<dbReference type="Proteomes" id="UP000658514">
    <property type="component" value="Unassembled WGS sequence"/>
</dbReference>
<keyword evidence="3" id="KW-1185">Reference proteome</keyword>
<dbReference type="InterPro" id="IPR001736">
    <property type="entry name" value="PLipase_D/transphosphatidylase"/>
</dbReference>
<dbReference type="SUPFAM" id="SSF56024">
    <property type="entry name" value="Phospholipase D/nuclease"/>
    <property type="match status" value="1"/>
</dbReference>
<sequence>MFLTSSAKPIDKELRESVDKIERQSPSLSVLAARCFRYRVTQAVVQVTISESRKFNILEEFLLRAGIELQPPPTEDELAAVLGLDSIFIRSTTANLQGLNILTTASNCQIQITDQGREFYNIGSLPQEPKTKEIFAIFDPLTENILFDYSPLSNLKIDDLPDLTEAIQINNIFDFSSLAIDELQQLVKNSSLGLHVPDEGKLITSCGEVNVSQMIHQKISIFIIFDALENQIKLEARRGNKIIQDASSVLNRIVGESQVLLQSLFELTDEEIRYQCEEILKYKNTEVENRIENIRKQARENALLASQKQQSSDSETKNFESGTAVQLRGSKISQELEKILDSANSQILIYSPWISKKVVNNEFIKRLQKLAEKGVWIIIGHGISKSEEAEERPIPPQVEEQLRAIRTREGLPAVQIFWLGGSHAKEVIVDQKVHLLGSNNLLSYRADWRLWDESVYKVTLPEQVKEAYEFYAKRFQAKAKQLWSQAIQNRDTTLATEAICLCGSLSLEESALKIIQQYSWLELYPIWLHMVCQGLRSKQISPSSAYFPVALSLLSQLSPDAAYIESVREAWKKVIGGIAYLSQDTALKLLNDSWAEFTRLSITQGSINSPAKFISQYAMT</sequence>
<accession>A0ABR8A6Q1</accession>
<protein>
    <recommendedName>
        <fullName evidence="1">PLD phosphodiesterase domain-containing protein</fullName>
    </recommendedName>
</protein>
<gene>
    <name evidence="2" type="ORF">H6G24_09200</name>
</gene>
<evidence type="ECO:0000259" key="1">
    <source>
        <dbReference type="PROSITE" id="PS50035"/>
    </source>
</evidence>
<reference evidence="2 3" key="1">
    <citation type="journal article" date="2020" name="ISME J.">
        <title>Comparative genomics reveals insights into cyanobacterial evolution and habitat adaptation.</title>
        <authorList>
            <person name="Chen M.Y."/>
            <person name="Teng W.K."/>
            <person name="Zhao L."/>
            <person name="Hu C.X."/>
            <person name="Zhou Y.K."/>
            <person name="Han B.P."/>
            <person name="Song L.R."/>
            <person name="Shu W.S."/>
        </authorList>
    </citation>
    <scope>NUCLEOTIDE SEQUENCE [LARGE SCALE GENOMIC DNA]</scope>
    <source>
        <strain evidence="2 3">FACHB-288</strain>
    </source>
</reference>
<organism evidence="2 3">
    <name type="scientific">Calothrix parietina FACHB-288</name>
    <dbReference type="NCBI Taxonomy" id="2692896"/>
    <lineage>
        <taxon>Bacteria</taxon>
        <taxon>Bacillati</taxon>
        <taxon>Cyanobacteriota</taxon>
        <taxon>Cyanophyceae</taxon>
        <taxon>Nostocales</taxon>
        <taxon>Calotrichaceae</taxon>
        <taxon>Calothrix</taxon>
    </lineage>
</organism>
<feature type="domain" description="PLD phosphodiesterase" evidence="1">
    <location>
        <begin position="423"/>
        <end position="445"/>
    </location>
</feature>
<name>A0ABR8A6Q1_9CYAN</name>
<dbReference type="EMBL" id="JACJQH010000012">
    <property type="protein sequence ID" value="MBD2195662.1"/>
    <property type="molecule type" value="Genomic_DNA"/>
</dbReference>
<dbReference type="RefSeq" id="WP_190540075.1">
    <property type="nucleotide sequence ID" value="NZ_CAWPNO010000024.1"/>
</dbReference>
<dbReference type="Pfam" id="PF13091">
    <property type="entry name" value="PLDc_2"/>
    <property type="match status" value="1"/>
</dbReference>